<keyword evidence="5 8" id="KW-0378">Hydrolase</keyword>
<dbReference type="PANTHER" id="PTHR21039">
    <property type="entry name" value="HISTIDINOL PHOSPHATASE-RELATED"/>
    <property type="match status" value="1"/>
</dbReference>
<dbReference type="GO" id="GO:0000105">
    <property type="term" value="P:L-histidine biosynthetic process"/>
    <property type="evidence" value="ECO:0007669"/>
    <property type="project" value="UniProtKB-UniRule"/>
</dbReference>
<evidence type="ECO:0000313" key="11">
    <source>
        <dbReference type="Proteomes" id="UP000178449"/>
    </source>
</evidence>
<evidence type="ECO:0000256" key="7">
    <source>
        <dbReference type="ARBA" id="ARBA00049158"/>
    </source>
</evidence>
<dbReference type="Proteomes" id="UP000178449">
    <property type="component" value="Unassembled WGS sequence"/>
</dbReference>
<evidence type="ECO:0000259" key="9">
    <source>
        <dbReference type="Pfam" id="PF02811"/>
    </source>
</evidence>
<organism evidence="10 11">
    <name type="scientific">Candidatus Lambdaproteobacteria bacterium RIFOXYD2_FULL_50_16</name>
    <dbReference type="NCBI Taxonomy" id="1817772"/>
    <lineage>
        <taxon>Bacteria</taxon>
        <taxon>Pseudomonadati</taxon>
        <taxon>Pseudomonadota</taxon>
        <taxon>Candidatus Lambdaproteobacteria</taxon>
    </lineage>
</organism>
<dbReference type="PANTHER" id="PTHR21039:SF0">
    <property type="entry name" value="HISTIDINOL-PHOSPHATASE"/>
    <property type="match status" value="1"/>
</dbReference>
<evidence type="ECO:0000256" key="1">
    <source>
        <dbReference type="ARBA" id="ARBA00004970"/>
    </source>
</evidence>
<comment type="pathway">
    <text evidence="1 8">Amino-acid biosynthesis; L-histidine biosynthesis; L-histidine from 5-phospho-alpha-D-ribose 1-diphosphate: step 8/9.</text>
</comment>
<comment type="similarity">
    <text evidence="2 8">Belongs to the PHP hydrolase family. HisK subfamily.</text>
</comment>
<evidence type="ECO:0000256" key="3">
    <source>
        <dbReference type="ARBA" id="ARBA00013085"/>
    </source>
</evidence>
<dbReference type="SUPFAM" id="SSF89550">
    <property type="entry name" value="PHP domain-like"/>
    <property type="match status" value="1"/>
</dbReference>
<name>A0A1F6G9D1_9PROT</name>
<evidence type="ECO:0000256" key="6">
    <source>
        <dbReference type="ARBA" id="ARBA00023102"/>
    </source>
</evidence>
<evidence type="ECO:0000256" key="5">
    <source>
        <dbReference type="ARBA" id="ARBA00022801"/>
    </source>
</evidence>
<dbReference type="GO" id="GO:0004401">
    <property type="term" value="F:histidinol-phosphatase activity"/>
    <property type="evidence" value="ECO:0007669"/>
    <property type="project" value="UniProtKB-UniRule"/>
</dbReference>
<evidence type="ECO:0000256" key="2">
    <source>
        <dbReference type="ARBA" id="ARBA00009152"/>
    </source>
</evidence>
<reference evidence="10 11" key="1">
    <citation type="journal article" date="2016" name="Nat. Commun.">
        <title>Thousands of microbial genomes shed light on interconnected biogeochemical processes in an aquifer system.</title>
        <authorList>
            <person name="Anantharaman K."/>
            <person name="Brown C.T."/>
            <person name="Hug L.A."/>
            <person name="Sharon I."/>
            <person name="Castelle C.J."/>
            <person name="Probst A.J."/>
            <person name="Thomas B.C."/>
            <person name="Singh A."/>
            <person name="Wilkins M.J."/>
            <person name="Karaoz U."/>
            <person name="Brodie E.L."/>
            <person name="Williams K.H."/>
            <person name="Hubbard S.S."/>
            <person name="Banfield J.F."/>
        </authorList>
    </citation>
    <scope>NUCLEOTIDE SEQUENCE [LARGE SCALE GENOMIC DNA]</scope>
</reference>
<evidence type="ECO:0000313" key="10">
    <source>
        <dbReference type="EMBL" id="OGG94710.1"/>
    </source>
</evidence>
<dbReference type="InterPro" id="IPR004013">
    <property type="entry name" value="PHP_dom"/>
</dbReference>
<protein>
    <recommendedName>
        <fullName evidence="3 8">Histidinol-phosphatase</fullName>
        <shortName evidence="8">HolPase</shortName>
        <ecNumber evidence="3 8">3.1.3.15</ecNumber>
    </recommendedName>
</protein>
<dbReference type="NCBIfam" id="NF005996">
    <property type="entry name" value="PRK08123.1"/>
    <property type="match status" value="1"/>
</dbReference>
<dbReference type="EC" id="3.1.3.15" evidence="3 8"/>
<dbReference type="InterPro" id="IPR016195">
    <property type="entry name" value="Pol/histidinol_Pase-like"/>
</dbReference>
<comment type="catalytic activity">
    <reaction evidence="7 8">
        <text>L-histidinol phosphate + H2O = L-histidinol + phosphate</text>
        <dbReference type="Rhea" id="RHEA:14465"/>
        <dbReference type="ChEBI" id="CHEBI:15377"/>
        <dbReference type="ChEBI" id="CHEBI:43474"/>
        <dbReference type="ChEBI" id="CHEBI:57699"/>
        <dbReference type="ChEBI" id="CHEBI:57980"/>
        <dbReference type="EC" id="3.1.3.15"/>
    </reaction>
</comment>
<dbReference type="GO" id="GO:0005737">
    <property type="term" value="C:cytoplasm"/>
    <property type="evidence" value="ECO:0007669"/>
    <property type="project" value="TreeGrafter"/>
</dbReference>
<sequence length="271" mass="30496">MNLKWDGHCHTQFCPHGKQEPTESMIRRAIDLGFERLSLTEHAPLPKGLMKDQKLFDELALKPEELEPYLDHAQTLKAKFAGQIEIWVGLELDYLPGYETFTVDFFEKWGPKLDDSLLSMHFIPGQDGLCMVDYNPQDFQENLLDHYGSLSAVHLAYWNWFEKGLALPFKGSKPKRLGHPGLINKFCLEWGEPEPEVSPGFFEPIVAKAKAAGYQLDHNHSGLGRASCLRTYMPMPLLQAAQKAGMELIYGSDAHGVQAIGGFFDSYLAGP</sequence>
<dbReference type="STRING" id="1817772.A2527_05800"/>
<keyword evidence="6 8" id="KW-0368">Histidine biosynthesis</keyword>
<accession>A0A1F6G9D1</accession>
<comment type="caution">
    <text evidence="10">The sequence shown here is derived from an EMBL/GenBank/DDBJ whole genome shotgun (WGS) entry which is preliminary data.</text>
</comment>
<dbReference type="UniPathway" id="UPA00031">
    <property type="reaction ID" value="UER00013"/>
</dbReference>
<dbReference type="CDD" id="cd12110">
    <property type="entry name" value="PHP_HisPPase_Hisj_like"/>
    <property type="match status" value="1"/>
</dbReference>
<dbReference type="EMBL" id="MFNE01000035">
    <property type="protein sequence ID" value="OGG94710.1"/>
    <property type="molecule type" value="Genomic_DNA"/>
</dbReference>
<proteinExistence type="inferred from homology"/>
<dbReference type="InterPro" id="IPR010140">
    <property type="entry name" value="Histidinol_P_phosphatase_HisJ"/>
</dbReference>
<dbReference type="NCBIfam" id="TIGR01856">
    <property type="entry name" value="hisJ_fam"/>
    <property type="match status" value="1"/>
</dbReference>
<keyword evidence="4 8" id="KW-0028">Amino-acid biosynthesis</keyword>
<dbReference type="AlphaFoldDB" id="A0A1F6G9D1"/>
<dbReference type="Gene3D" id="3.20.20.140">
    <property type="entry name" value="Metal-dependent hydrolases"/>
    <property type="match status" value="1"/>
</dbReference>
<evidence type="ECO:0000256" key="8">
    <source>
        <dbReference type="RuleBase" id="RU366003"/>
    </source>
</evidence>
<dbReference type="Pfam" id="PF02811">
    <property type="entry name" value="PHP"/>
    <property type="match status" value="1"/>
</dbReference>
<feature type="domain" description="PHP" evidence="9">
    <location>
        <begin position="6"/>
        <end position="153"/>
    </location>
</feature>
<evidence type="ECO:0000256" key="4">
    <source>
        <dbReference type="ARBA" id="ARBA00022605"/>
    </source>
</evidence>
<gene>
    <name evidence="10" type="ORF">A2527_05800</name>
</gene>